<keyword evidence="2" id="KW-1185">Reference proteome</keyword>
<dbReference type="KEGG" id="sfk:KY5_6239"/>
<organism evidence="1 2">
    <name type="scientific">Streptomyces formicae</name>
    <dbReference type="NCBI Taxonomy" id="1616117"/>
    <lineage>
        <taxon>Bacteria</taxon>
        <taxon>Bacillati</taxon>
        <taxon>Actinomycetota</taxon>
        <taxon>Actinomycetes</taxon>
        <taxon>Kitasatosporales</taxon>
        <taxon>Streptomycetaceae</taxon>
        <taxon>Streptomyces</taxon>
    </lineage>
</organism>
<dbReference type="Proteomes" id="UP000221011">
    <property type="component" value="Chromosome"/>
</dbReference>
<evidence type="ECO:0000313" key="1">
    <source>
        <dbReference type="EMBL" id="ATL31257.1"/>
    </source>
</evidence>
<sequence>MDFKEGHWPGADEFQPAGGVLEGAQTIIVATLLAPFAQAVSSTVGTRVANTIGPWTRLQLRRLLRRETRRHRVGVINRLTRSPLLLTHHNVVIILPTGIPADALALLPVMNFDDLSHHFDLGAAIVGWQDNRWQAHGARQGLAALSEWDPATATWTHRGHAQPD</sequence>
<accession>A0A291QIA8</accession>
<name>A0A291QIA8_9ACTN</name>
<gene>
    <name evidence="1" type="ORF">KY5_6239</name>
</gene>
<dbReference type="AlphaFoldDB" id="A0A291QIA8"/>
<evidence type="ECO:0000313" key="2">
    <source>
        <dbReference type="Proteomes" id="UP000221011"/>
    </source>
</evidence>
<dbReference type="RefSeq" id="WP_159072636.1">
    <property type="nucleotide sequence ID" value="NZ_CP022685.1"/>
</dbReference>
<protein>
    <submittedName>
        <fullName evidence="1">Uncharacterized protein</fullName>
    </submittedName>
</protein>
<dbReference type="EMBL" id="CP022685">
    <property type="protein sequence ID" value="ATL31257.1"/>
    <property type="molecule type" value="Genomic_DNA"/>
</dbReference>
<reference evidence="1 2" key="1">
    <citation type="submission" date="2017-08" db="EMBL/GenBank/DDBJ databases">
        <title>Complete Genome Sequence of Streptomyces formicae KY5, the formicamycin producer.</title>
        <authorList>
            <person name="Holmes N.A."/>
            <person name="Devine R."/>
            <person name="Qin Z."/>
            <person name="Seipke R.F."/>
            <person name="Wilkinson B."/>
            <person name="Hutchings M.I."/>
        </authorList>
    </citation>
    <scope>NUCLEOTIDE SEQUENCE [LARGE SCALE GENOMIC DNA]</scope>
    <source>
        <strain evidence="1 2">KY5</strain>
    </source>
</reference>
<proteinExistence type="predicted"/>